<keyword evidence="2" id="KW-1185">Reference proteome</keyword>
<dbReference type="Proteomes" id="UP001257909">
    <property type="component" value="Unassembled WGS sequence"/>
</dbReference>
<gene>
    <name evidence="1" type="ORF">J2W69_000675</name>
</gene>
<dbReference type="InterPro" id="IPR008767">
    <property type="entry name" value="Phage_SPP1_head-tail_adaptor"/>
</dbReference>
<organism evidence="1 2">
    <name type="scientific">Rheinheimera soli</name>
    <dbReference type="NCBI Taxonomy" id="443616"/>
    <lineage>
        <taxon>Bacteria</taxon>
        <taxon>Pseudomonadati</taxon>
        <taxon>Pseudomonadota</taxon>
        <taxon>Gammaproteobacteria</taxon>
        <taxon>Chromatiales</taxon>
        <taxon>Chromatiaceae</taxon>
        <taxon>Rheinheimera</taxon>
    </lineage>
</organism>
<evidence type="ECO:0008006" key="3">
    <source>
        <dbReference type="Google" id="ProtNLM"/>
    </source>
</evidence>
<comment type="caution">
    <text evidence="1">The sequence shown here is derived from an EMBL/GenBank/DDBJ whole genome shotgun (WGS) entry which is preliminary data.</text>
</comment>
<name>A0ABU1VW11_9GAMM</name>
<reference evidence="1 2" key="1">
    <citation type="submission" date="2023-07" db="EMBL/GenBank/DDBJ databases">
        <title>Sorghum-associated microbial communities from plants grown in Nebraska, USA.</title>
        <authorList>
            <person name="Schachtman D."/>
        </authorList>
    </citation>
    <scope>NUCLEOTIDE SEQUENCE [LARGE SCALE GENOMIC DNA]</scope>
    <source>
        <strain evidence="1 2">4138</strain>
    </source>
</reference>
<dbReference type="RefSeq" id="WP_310274563.1">
    <property type="nucleotide sequence ID" value="NZ_JAVDWR010000001.1"/>
</dbReference>
<dbReference type="InterPro" id="IPR038666">
    <property type="entry name" value="SSP1_head-tail_sf"/>
</dbReference>
<evidence type="ECO:0000313" key="2">
    <source>
        <dbReference type="Proteomes" id="UP001257909"/>
    </source>
</evidence>
<dbReference type="Gene3D" id="2.40.10.270">
    <property type="entry name" value="Bacteriophage SPP1 head-tail adaptor protein"/>
    <property type="match status" value="1"/>
</dbReference>
<evidence type="ECO:0000313" key="1">
    <source>
        <dbReference type="EMBL" id="MDR7119760.1"/>
    </source>
</evidence>
<proteinExistence type="predicted"/>
<dbReference type="Pfam" id="PF05521">
    <property type="entry name" value="Phage_HCP"/>
    <property type="match status" value="1"/>
</dbReference>
<protein>
    <recommendedName>
        <fullName evidence="3">Head-tail adaptor protein</fullName>
    </recommendedName>
</protein>
<dbReference type="EMBL" id="JAVDWR010000001">
    <property type="protein sequence ID" value="MDR7119760.1"/>
    <property type="molecule type" value="Genomic_DNA"/>
</dbReference>
<sequence length="106" mass="11531">MRSGGLRHKLEIYSEAGARDASGQKTKAPTKIGELKCEPLSATESAKKIAAGIAVAGQIMLRTRYYPQVLANLLAGYQGGMYKITKVDNTKNQNRELILVLEVPRA</sequence>
<accession>A0ABU1VW11</accession>